<dbReference type="Proteomes" id="UP001153076">
    <property type="component" value="Unassembled WGS sequence"/>
</dbReference>
<feature type="compositionally biased region" description="Basic and acidic residues" evidence="1">
    <location>
        <begin position="224"/>
        <end position="234"/>
    </location>
</feature>
<evidence type="ECO:0000313" key="2">
    <source>
        <dbReference type="EMBL" id="KAJ8436225.1"/>
    </source>
</evidence>
<organism evidence="2 3">
    <name type="scientific">Carnegiea gigantea</name>
    <dbReference type="NCBI Taxonomy" id="171969"/>
    <lineage>
        <taxon>Eukaryota</taxon>
        <taxon>Viridiplantae</taxon>
        <taxon>Streptophyta</taxon>
        <taxon>Embryophyta</taxon>
        <taxon>Tracheophyta</taxon>
        <taxon>Spermatophyta</taxon>
        <taxon>Magnoliopsida</taxon>
        <taxon>eudicotyledons</taxon>
        <taxon>Gunneridae</taxon>
        <taxon>Pentapetalae</taxon>
        <taxon>Caryophyllales</taxon>
        <taxon>Cactineae</taxon>
        <taxon>Cactaceae</taxon>
        <taxon>Cactoideae</taxon>
        <taxon>Echinocereeae</taxon>
        <taxon>Carnegiea</taxon>
    </lineage>
</organism>
<feature type="region of interest" description="Disordered" evidence="1">
    <location>
        <begin position="1"/>
        <end position="38"/>
    </location>
</feature>
<feature type="region of interest" description="Disordered" evidence="1">
    <location>
        <begin position="201"/>
        <end position="234"/>
    </location>
</feature>
<protein>
    <submittedName>
        <fullName evidence="2">Uncharacterized protein</fullName>
    </submittedName>
</protein>
<dbReference type="EMBL" id="JAKOGI010000356">
    <property type="protein sequence ID" value="KAJ8436225.1"/>
    <property type="molecule type" value="Genomic_DNA"/>
</dbReference>
<dbReference type="AlphaFoldDB" id="A0A9Q1K4E4"/>
<sequence length="472" mass="53064">MARYEKRRPNQPPEHQSRIIPANRQTWKRKEQKQESDKKIQLVSFSQESQSHNKLLIGQVNLEFEEWLNRSLVCTSDEPRDLATLASAIINGFGQRMKIYALSNFKFILTIGTVELMEQTLRNHEELELWFSEIKKWSRYEHGGYRVWIKEVGSVTLIPCSLAIENTDSNDEVLGSEDIEDDMTVDNEVAQSDLRKAGPVIDDQDGEAIQKTPGLHFNSNSNQADERSGDKDEECIHSESKTKTACFSQNGFSEEVLKLSQHLHHLGKGEQPPPGFEKVSNYEANYLDSASTNPIALETDENHLEGKELRAQHIHEVQPPLGFGLPITLKSPAFSKQHLKVKGPKHFPRRSINSKGSKAHPDVPQSSSQTSKSLVQIAIESLQIGKLLSISVAHNEKATLSRITKTLKKNKTGPTSKPDDEGCKGPTKSHQNWYTYKAPPAVNYKYLAACFVDIDVDIALDTASLRSGLHHE</sequence>
<comment type="caution">
    <text evidence="2">The sequence shown here is derived from an EMBL/GenBank/DDBJ whole genome shotgun (WGS) entry which is preliminary data.</text>
</comment>
<dbReference type="OrthoDB" id="1750209at2759"/>
<name>A0A9Q1K4E4_9CARY</name>
<evidence type="ECO:0000256" key="1">
    <source>
        <dbReference type="SAM" id="MobiDB-lite"/>
    </source>
</evidence>
<feature type="region of interest" description="Disordered" evidence="1">
    <location>
        <begin position="337"/>
        <end position="370"/>
    </location>
</feature>
<feature type="compositionally biased region" description="Basic and acidic residues" evidence="1">
    <location>
        <begin position="28"/>
        <end position="38"/>
    </location>
</feature>
<reference evidence="2" key="1">
    <citation type="submission" date="2022-04" db="EMBL/GenBank/DDBJ databases">
        <title>Carnegiea gigantea Genome sequencing and assembly v2.</title>
        <authorList>
            <person name="Copetti D."/>
            <person name="Sanderson M.J."/>
            <person name="Burquez A."/>
            <person name="Wojciechowski M.F."/>
        </authorList>
    </citation>
    <scope>NUCLEOTIDE SEQUENCE</scope>
    <source>
        <strain evidence="2">SGP5-SGP5p</strain>
        <tissue evidence="2">Aerial part</tissue>
    </source>
</reference>
<gene>
    <name evidence="2" type="ORF">Cgig2_006912</name>
</gene>
<accession>A0A9Q1K4E4</accession>
<proteinExistence type="predicted"/>
<keyword evidence="3" id="KW-1185">Reference proteome</keyword>
<feature type="compositionally biased region" description="Basic residues" evidence="1">
    <location>
        <begin position="337"/>
        <end position="349"/>
    </location>
</feature>
<evidence type="ECO:0000313" key="3">
    <source>
        <dbReference type="Proteomes" id="UP001153076"/>
    </source>
</evidence>